<sequence>MEDAMFLAVALTILGLGFICWLLFTLAVYALPFFAAVTAGLWAYGTGAGVLGALAVGLTAGVATLVGGQILFSTIRSTLISVALALAFAAPAAIAGYHAILGISAIGIPSETWRQVFAVVGAAVVGFTAAARLTLFTDQYGGSSPSAREARPEPAPEPLRLTAPSAEFTLSRLDR</sequence>
<feature type="transmembrane region" description="Helical" evidence="2">
    <location>
        <begin position="78"/>
        <end position="100"/>
    </location>
</feature>
<keyword evidence="2" id="KW-1133">Transmembrane helix</keyword>
<proteinExistence type="predicted"/>
<comment type="caution">
    <text evidence="3">The sequence shown here is derived from an EMBL/GenBank/DDBJ whole genome shotgun (WGS) entry which is preliminary data.</text>
</comment>
<evidence type="ECO:0000313" key="3">
    <source>
        <dbReference type="EMBL" id="MYZ47898.1"/>
    </source>
</evidence>
<dbReference type="Proteomes" id="UP000773614">
    <property type="component" value="Unassembled WGS sequence"/>
</dbReference>
<accession>A0A964WTD9</accession>
<dbReference type="EMBL" id="SPKJ01000023">
    <property type="protein sequence ID" value="MYZ47898.1"/>
    <property type="molecule type" value="Genomic_DNA"/>
</dbReference>
<dbReference type="OrthoDB" id="7219977at2"/>
<dbReference type="AlphaFoldDB" id="A0A964WTD9"/>
<gene>
    <name evidence="3" type="ORF">E4O86_09260</name>
</gene>
<feature type="region of interest" description="Disordered" evidence="1">
    <location>
        <begin position="142"/>
        <end position="175"/>
    </location>
</feature>
<evidence type="ECO:0000256" key="2">
    <source>
        <dbReference type="SAM" id="Phobius"/>
    </source>
</evidence>
<evidence type="ECO:0000313" key="4">
    <source>
        <dbReference type="Proteomes" id="UP000773614"/>
    </source>
</evidence>
<organism evidence="3 4">
    <name type="scientific">Propylenella binzhouense</name>
    <dbReference type="NCBI Taxonomy" id="2555902"/>
    <lineage>
        <taxon>Bacteria</taxon>
        <taxon>Pseudomonadati</taxon>
        <taxon>Pseudomonadota</taxon>
        <taxon>Alphaproteobacteria</taxon>
        <taxon>Hyphomicrobiales</taxon>
        <taxon>Propylenellaceae</taxon>
        <taxon>Propylenella</taxon>
    </lineage>
</organism>
<feature type="transmembrane region" description="Helical" evidence="2">
    <location>
        <begin position="41"/>
        <end position="66"/>
    </location>
</feature>
<reference evidence="3" key="1">
    <citation type="submission" date="2019-03" db="EMBL/GenBank/DDBJ databases">
        <title>Afifella sp. nov., isolated from activated sludge.</title>
        <authorList>
            <person name="Li Q."/>
            <person name="Liu Y."/>
        </authorList>
    </citation>
    <scope>NUCLEOTIDE SEQUENCE</scope>
    <source>
        <strain evidence="3">L72</strain>
    </source>
</reference>
<feature type="transmembrane region" description="Helical" evidence="2">
    <location>
        <begin position="112"/>
        <end position="135"/>
    </location>
</feature>
<protein>
    <submittedName>
        <fullName evidence="3">Uncharacterized protein</fullName>
    </submittedName>
</protein>
<feature type="transmembrane region" description="Helical" evidence="2">
    <location>
        <begin position="7"/>
        <end position="35"/>
    </location>
</feature>
<evidence type="ECO:0000256" key="1">
    <source>
        <dbReference type="SAM" id="MobiDB-lite"/>
    </source>
</evidence>
<keyword evidence="2" id="KW-0472">Membrane</keyword>
<name>A0A964WTD9_9HYPH</name>
<keyword evidence="2" id="KW-0812">Transmembrane</keyword>
<keyword evidence="4" id="KW-1185">Reference proteome</keyword>